<protein>
    <submittedName>
        <fullName evidence="2">SgcJ/EcaC family oxidoreductase</fullName>
    </submittedName>
</protein>
<dbReference type="SUPFAM" id="SSF54427">
    <property type="entry name" value="NTF2-like"/>
    <property type="match status" value="1"/>
</dbReference>
<evidence type="ECO:0000259" key="1">
    <source>
        <dbReference type="Pfam" id="PF14534"/>
    </source>
</evidence>
<dbReference type="Pfam" id="PF14534">
    <property type="entry name" value="DUF4440"/>
    <property type="match status" value="1"/>
</dbReference>
<gene>
    <name evidence="2" type="ORF">JJ685_07585</name>
</gene>
<dbReference type="EMBL" id="JAEQNE010000001">
    <property type="protein sequence ID" value="MBL0391002.1"/>
    <property type="molecule type" value="Genomic_DNA"/>
</dbReference>
<accession>A0A936YYI8</accession>
<name>A0A936YYI8_9BURK</name>
<keyword evidence="3" id="KW-1185">Reference proteome</keyword>
<proteinExistence type="predicted"/>
<sequence length="127" mass="14111">MTQDEQQIRDLVRTWMEATQAGDTETVLGLMTEDVVFLVPGREPMRKEEFAATARAQAAPGGPRIEGRSEIQEVQVAGDWAFLWSRLRVKVTPPGGAAAVERSGHTLTVLRKEQGRWRLARDANLLA</sequence>
<dbReference type="InterPro" id="IPR032710">
    <property type="entry name" value="NTF2-like_dom_sf"/>
</dbReference>
<dbReference type="InterPro" id="IPR011944">
    <property type="entry name" value="Steroid_delta5-4_isomerase"/>
</dbReference>
<evidence type="ECO:0000313" key="2">
    <source>
        <dbReference type="EMBL" id="MBL0391002.1"/>
    </source>
</evidence>
<dbReference type="AlphaFoldDB" id="A0A936YYI8"/>
<dbReference type="RefSeq" id="WP_201673566.1">
    <property type="nucleotide sequence ID" value="NZ_JAEQNE010000001.1"/>
</dbReference>
<reference evidence="2 3" key="1">
    <citation type="journal article" date="2017" name="Int. J. Syst. Evol. Microbiol.">
        <title>Ramlibacter monticola sp. nov., isolated from forest soil.</title>
        <authorList>
            <person name="Chaudhary D.K."/>
            <person name="Kim J."/>
        </authorList>
    </citation>
    <scope>NUCLEOTIDE SEQUENCE [LARGE SCALE GENOMIC DNA]</scope>
    <source>
        <strain evidence="2 3">KACC 19175</strain>
    </source>
</reference>
<dbReference type="NCBIfam" id="TIGR02246">
    <property type="entry name" value="SgcJ/EcaC family oxidoreductase"/>
    <property type="match status" value="1"/>
</dbReference>
<dbReference type="Proteomes" id="UP000599109">
    <property type="component" value="Unassembled WGS sequence"/>
</dbReference>
<evidence type="ECO:0000313" key="3">
    <source>
        <dbReference type="Proteomes" id="UP000599109"/>
    </source>
</evidence>
<dbReference type="Gene3D" id="3.10.450.50">
    <property type="match status" value="1"/>
</dbReference>
<comment type="caution">
    <text evidence="2">The sequence shown here is derived from an EMBL/GenBank/DDBJ whole genome shotgun (WGS) entry which is preliminary data.</text>
</comment>
<organism evidence="2 3">
    <name type="scientific">Ramlibacter monticola</name>
    <dbReference type="NCBI Taxonomy" id="1926872"/>
    <lineage>
        <taxon>Bacteria</taxon>
        <taxon>Pseudomonadati</taxon>
        <taxon>Pseudomonadota</taxon>
        <taxon>Betaproteobacteria</taxon>
        <taxon>Burkholderiales</taxon>
        <taxon>Comamonadaceae</taxon>
        <taxon>Ramlibacter</taxon>
    </lineage>
</organism>
<dbReference type="InterPro" id="IPR027843">
    <property type="entry name" value="DUF4440"/>
</dbReference>
<feature type="domain" description="DUF4440" evidence="1">
    <location>
        <begin position="8"/>
        <end position="119"/>
    </location>
</feature>